<dbReference type="SUPFAM" id="SSF56784">
    <property type="entry name" value="HAD-like"/>
    <property type="match status" value="1"/>
</dbReference>
<sequence>MNKEYKNIKVIGFDADDTLWVNETYFRDAEEEVGQLLSHYETPNKIDQELFKMEMVNLPTYGYGVKGFILSMIELAVELSNGTVSNTVISKILDIGKDMINKPIELLNGVEDVLKELSKDYRLIVATKGDLLDQERKLEKSGLLKYFHHIEVLSEKHDTNYIQLLKRLDIEPESFLMVGNSLKSDILPLVNIGSKAIHVPFHTTWQHETVSKKEANGSEFKTVNSLTEILDLFSAHN</sequence>
<dbReference type="Pfam" id="PF00702">
    <property type="entry name" value="Hydrolase"/>
    <property type="match status" value="1"/>
</dbReference>
<dbReference type="PANTHER" id="PTHR43316:SF8">
    <property type="entry name" value="HAD FAMILY HYDROLASE"/>
    <property type="match status" value="1"/>
</dbReference>
<dbReference type="InterPro" id="IPR036412">
    <property type="entry name" value="HAD-like_sf"/>
</dbReference>
<organism evidence="2 3">
    <name type="scientific">Winogradskyella marina</name>
    <dbReference type="NCBI Taxonomy" id="2785530"/>
    <lineage>
        <taxon>Bacteria</taxon>
        <taxon>Pseudomonadati</taxon>
        <taxon>Bacteroidota</taxon>
        <taxon>Flavobacteriia</taxon>
        <taxon>Flavobacteriales</taxon>
        <taxon>Flavobacteriaceae</taxon>
        <taxon>Winogradskyella</taxon>
    </lineage>
</organism>
<evidence type="ECO:0000313" key="3">
    <source>
        <dbReference type="Proteomes" id="UP000611215"/>
    </source>
</evidence>
<keyword evidence="1 2" id="KW-0378">Hydrolase</keyword>
<evidence type="ECO:0000313" key="2">
    <source>
        <dbReference type="EMBL" id="MBF8151083.1"/>
    </source>
</evidence>
<proteinExistence type="predicted"/>
<dbReference type="Gene3D" id="3.40.50.1000">
    <property type="entry name" value="HAD superfamily/HAD-like"/>
    <property type="match status" value="1"/>
</dbReference>
<keyword evidence="3" id="KW-1185">Reference proteome</keyword>
<reference evidence="2 3" key="1">
    <citation type="submission" date="2020-11" db="EMBL/GenBank/DDBJ databases">
        <title>Winogradskyella marina sp. nov., isolated from marine sediment.</title>
        <authorList>
            <person name="Bo J."/>
            <person name="Wang S."/>
            <person name="Song X."/>
            <person name="Du Z."/>
        </authorList>
    </citation>
    <scope>NUCLEOTIDE SEQUENCE [LARGE SCALE GENOMIC DNA]</scope>
    <source>
        <strain evidence="2 3">F6397</strain>
    </source>
</reference>
<dbReference type="EMBL" id="JADOET010000014">
    <property type="protein sequence ID" value="MBF8151083.1"/>
    <property type="molecule type" value="Genomic_DNA"/>
</dbReference>
<dbReference type="SFLD" id="SFLDS00003">
    <property type="entry name" value="Haloacid_Dehalogenase"/>
    <property type="match status" value="1"/>
</dbReference>
<dbReference type="Gene3D" id="1.10.150.240">
    <property type="entry name" value="Putative phosphatase, domain 2"/>
    <property type="match status" value="1"/>
</dbReference>
<dbReference type="SFLD" id="SFLDG01129">
    <property type="entry name" value="C1.5:_HAD__Beta-PGM__Phosphata"/>
    <property type="match status" value="1"/>
</dbReference>
<evidence type="ECO:0000256" key="1">
    <source>
        <dbReference type="ARBA" id="ARBA00022801"/>
    </source>
</evidence>
<accession>A0ABS0ELE2</accession>
<comment type="caution">
    <text evidence="2">The sequence shown here is derived from an EMBL/GenBank/DDBJ whole genome shotgun (WGS) entry which is preliminary data.</text>
</comment>
<dbReference type="RefSeq" id="WP_195872337.1">
    <property type="nucleotide sequence ID" value="NZ_JADOET010000014.1"/>
</dbReference>
<dbReference type="InterPro" id="IPR051540">
    <property type="entry name" value="S-2-haloacid_dehalogenase"/>
</dbReference>
<dbReference type="GO" id="GO:0016787">
    <property type="term" value="F:hydrolase activity"/>
    <property type="evidence" value="ECO:0007669"/>
    <property type="project" value="UniProtKB-KW"/>
</dbReference>
<dbReference type="InterPro" id="IPR023214">
    <property type="entry name" value="HAD_sf"/>
</dbReference>
<dbReference type="PANTHER" id="PTHR43316">
    <property type="entry name" value="HYDROLASE, HALOACID DELAHOGENASE-RELATED"/>
    <property type="match status" value="1"/>
</dbReference>
<dbReference type="Proteomes" id="UP000611215">
    <property type="component" value="Unassembled WGS sequence"/>
</dbReference>
<dbReference type="InterPro" id="IPR023198">
    <property type="entry name" value="PGP-like_dom2"/>
</dbReference>
<name>A0ABS0ELE2_9FLAO</name>
<gene>
    <name evidence="2" type="ORF">ITJ86_14320</name>
</gene>
<protein>
    <submittedName>
        <fullName evidence="2">HAD family hydrolase</fullName>
    </submittedName>
</protein>